<dbReference type="Pfam" id="PF00563">
    <property type="entry name" value="EAL"/>
    <property type="match status" value="1"/>
</dbReference>
<feature type="domain" description="EAL" evidence="1">
    <location>
        <begin position="33"/>
        <end position="149"/>
    </location>
</feature>
<dbReference type="PANTHER" id="PTHR44757:SF2">
    <property type="entry name" value="BIOFILM ARCHITECTURE MAINTENANCE PROTEIN MBAA"/>
    <property type="match status" value="1"/>
</dbReference>
<dbReference type="SMART" id="SM00052">
    <property type="entry name" value="EAL"/>
    <property type="match status" value="1"/>
</dbReference>
<dbReference type="SUPFAM" id="SSF141868">
    <property type="entry name" value="EAL domain-like"/>
    <property type="match status" value="1"/>
</dbReference>
<protein>
    <submittedName>
        <fullName evidence="2">EAL domain-containing protein</fullName>
    </submittedName>
</protein>
<geneLocation type="plasmid" evidence="3">
    <name>psna507_unt10</name>
</geneLocation>
<evidence type="ECO:0000313" key="2">
    <source>
        <dbReference type="EMBL" id="QEN03149.1"/>
    </source>
</evidence>
<dbReference type="InterPro" id="IPR052155">
    <property type="entry name" value="Biofilm_reg_signaling"/>
</dbReference>
<dbReference type="Gene3D" id="3.20.20.450">
    <property type="entry name" value="EAL domain"/>
    <property type="match status" value="1"/>
</dbReference>
<dbReference type="Proteomes" id="UP000323522">
    <property type="component" value="Plasmid pSna507_unt10"/>
</dbReference>
<evidence type="ECO:0000313" key="3">
    <source>
        <dbReference type="Proteomes" id="UP000323522"/>
    </source>
</evidence>
<dbReference type="CDD" id="cd01948">
    <property type="entry name" value="EAL"/>
    <property type="match status" value="1"/>
</dbReference>
<dbReference type="PANTHER" id="PTHR44757">
    <property type="entry name" value="DIGUANYLATE CYCLASE DGCP"/>
    <property type="match status" value="1"/>
</dbReference>
<organism evidence="2 3">
    <name type="scientific">Sphaerotilus sulfidivorans</name>
    <dbReference type="NCBI Taxonomy" id="639200"/>
    <lineage>
        <taxon>Bacteria</taxon>
        <taxon>Pseudomonadati</taxon>
        <taxon>Pseudomonadota</taxon>
        <taxon>Betaproteobacteria</taxon>
        <taxon>Burkholderiales</taxon>
        <taxon>Sphaerotilaceae</taxon>
        <taxon>Sphaerotilus</taxon>
    </lineage>
</organism>
<dbReference type="AlphaFoldDB" id="A0A5C1Q807"/>
<dbReference type="PROSITE" id="PS50883">
    <property type="entry name" value="EAL"/>
    <property type="match status" value="1"/>
</dbReference>
<dbReference type="InterPro" id="IPR035919">
    <property type="entry name" value="EAL_sf"/>
</dbReference>
<dbReference type="OrthoDB" id="9813903at2"/>
<reference evidence="2 3" key="1">
    <citation type="submission" date="2019-02" db="EMBL/GenBank/DDBJ databases">
        <title>Complete Genome Sequence and Methylome Analysis of Sphaerotilus natans subsp. sulfidivorans D-507.</title>
        <authorList>
            <person name="Fomenkov A."/>
            <person name="Gridneva E."/>
            <person name="Smolyakov D."/>
            <person name="Dubinina G."/>
            <person name="Vincze T."/>
            <person name="Grabovich M."/>
            <person name="Roberts R.J."/>
        </authorList>
    </citation>
    <scope>NUCLEOTIDE SEQUENCE [LARGE SCALE GENOMIC DNA]</scope>
    <source>
        <strain evidence="2 3">D-507</strain>
        <plasmid evidence="3">psna507_unt10</plasmid>
    </source>
</reference>
<keyword evidence="2" id="KW-0614">Plasmid</keyword>
<dbReference type="EMBL" id="CP035710">
    <property type="protein sequence ID" value="QEN03149.1"/>
    <property type="molecule type" value="Genomic_DNA"/>
</dbReference>
<name>A0A5C1Q807_9BURK</name>
<gene>
    <name evidence="2" type="ORF">EWH46_19950</name>
</gene>
<accession>A0A5C1Q807</accession>
<dbReference type="KEGG" id="snn:EWH46_19950"/>
<sequence>MRHVDAALYEAKRAGLRQPCLFSPPMLARLTEQEHIRGALHQSLHRLPDQFRLLYQPQRRLSDGCITGVEALLRWRLPDGTVPASPERFIPVAEESGLIVPLGDWVLDEACRQAAAWPELVVAVNVSAMQFRGGDFSGRATACRRIAWS</sequence>
<dbReference type="InterPro" id="IPR001633">
    <property type="entry name" value="EAL_dom"/>
</dbReference>
<proteinExistence type="predicted"/>
<evidence type="ECO:0000259" key="1">
    <source>
        <dbReference type="PROSITE" id="PS50883"/>
    </source>
</evidence>